<dbReference type="Proteomes" id="UP000296049">
    <property type="component" value="Unassembled WGS sequence"/>
</dbReference>
<feature type="compositionally biased region" description="Gly residues" evidence="1">
    <location>
        <begin position="1"/>
        <end position="10"/>
    </location>
</feature>
<evidence type="ECO:0000313" key="2">
    <source>
        <dbReference type="EMBL" id="EOA98273.1"/>
    </source>
</evidence>
<organism evidence="2 3">
    <name type="scientific">Anas platyrhynchos</name>
    <name type="common">Mallard</name>
    <name type="synonym">Anas boschas</name>
    <dbReference type="NCBI Taxonomy" id="8839"/>
    <lineage>
        <taxon>Eukaryota</taxon>
        <taxon>Metazoa</taxon>
        <taxon>Chordata</taxon>
        <taxon>Craniata</taxon>
        <taxon>Vertebrata</taxon>
        <taxon>Euteleostomi</taxon>
        <taxon>Archelosauria</taxon>
        <taxon>Archosauria</taxon>
        <taxon>Dinosauria</taxon>
        <taxon>Saurischia</taxon>
        <taxon>Theropoda</taxon>
        <taxon>Coelurosauria</taxon>
        <taxon>Aves</taxon>
        <taxon>Neognathae</taxon>
        <taxon>Galloanserae</taxon>
        <taxon>Anseriformes</taxon>
        <taxon>Anatidae</taxon>
        <taxon>Anatinae</taxon>
        <taxon>Anas</taxon>
    </lineage>
</organism>
<evidence type="ECO:0000313" key="3">
    <source>
        <dbReference type="Proteomes" id="UP000296049"/>
    </source>
</evidence>
<gene>
    <name evidence="2" type="ORF">Anapl_03028</name>
</gene>
<dbReference type="AlphaFoldDB" id="R0KYB2"/>
<feature type="region of interest" description="Disordered" evidence="1">
    <location>
        <begin position="56"/>
        <end position="87"/>
    </location>
</feature>
<proteinExistence type="predicted"/>
<sequence length="193" mass="20811">MPLPGAGTGRWPGCQAGTLPILRSVQPELHNPPVPEARTGSGLLLAQRLTAKHTDCCRSTPKSSHLCISPRAPNQEPKHPQANTNPAQLRASRCRAPDALPFQLRLPERGPVQQHDVPSAPAPRGCLPRRSRAVKQPHAASSSVRCPQPSRSALWPSQLSDSIHQQRTDIGSGRVHDIATAADDLKSNRSFSI</sequence>
<protein>
    <submittedName>
        <fullName evidence="2">Uncharacterized protein</fullName>
    </submittedName>
</protein>
<feature type="region of interest" description="Disordered" evidence="1">
    <location>
        <begin position="1"/>
        <end position="39"/>
    </location>
</feature>
<feature type="compositionally biased region" description="Polar residues" evidence="1">
    <location>
        <begin position="139"/>
        <end position="169"/>
    </location>
</feature>
<name>R0KYB2_ANAPL</name>
<feature type="region of interest" description="Disordered" evidence="1">
    <location>
        <begin position="108"/>
        <end position="174"/>
    </location>
</feature>
<dbReference type="EMBL" id="KB743525">
    <property type="protein sequence ID" value="EOA98273.1"/>
    <property type="molecule type" value="Genomic_DNA"/>
</dbReference>
<keyword evidence="3" id="KW-1185">Reference proteome</keyword>
<reference evidence="3" key="1">
    <citation type="journal article" date="2013" name="Nat. Genet.">
        <title>The duck genome and transcriptome provide insight into an avian influenza virus reservoir species.</title>
        <authorList>
            <person name="Huang Y."/>
            <person name="Li Y."/>
            <person name="Burt D.W."/>
            <person name="Chen H."/>
            <person name="Zhang Y."/>
            <person name="Qian W."/>
            <person name="Kim H."/>
            <person name="Gan S."/>
            <person name="Zhao Y."/>
            <person name="Li J."/>
            <person name="Yi K."/>
            <person name="Feng H."/>
            <person name="Zhu P."/>
            <person name="Li B."/>
            <person name="Liu Q."/>
            <person name="Fairley S."/>
            <person name="Magor K.E."/>
            <person name="Du Z."/>
            <person name="Hu X."/>
            <person name="Goodman L."/>
            <person name="Tafer H."/>
            <person name="Vignal A."/>
            <person name="Lee T."/>
            <person name="Kim K.W."/>
            <person name="Sheng Z."/>
            <person name="An Y."/>
            <person name="Searle S."/>
            <person name="Herrero J."/>
            <person name="Groenen M.A."/>
            <person name="Crooijmans R.P."/>
            <person name="Faraut T."/>
            <person name="Cai Q."/>
            <person name="Webster R.G."/>
            <person name="Aldridge J.R."/>
            <person name="Warren W.C."/>
            <person name="Bartschat S."/>
            <person name="Kehr S."/>
            <person name="Marz M."/>
            <person name="Stadler P.F."/>
            <person name="Smith J."/>
            <person name="Kraus R.H."/>
            <person name="Zhao Y."/>
            <person name="Ren L."/>
            <person name="Fei J."/>
            <person name="Morisson M."/>
            <person name="Kaiser P."/>
            <person name="Griffin D.K."/>
            <person name="Rao M."/>
            <person name="Pitel F."/>
            <person name="Wang J."/>
            <person name="Li N."/>
        </authorList>
    </citation>
    <scope>NUCLEOTIDE SEQUENCE [LARGE SCALE GENOMIC DNA]</scope>
</reference>
<evidence type="ECO:0000256" key="1">
    <source>
        <dbReference type="SAM" id="MobiDB-lite"/>
    </source>
</evidence>
<accession>R0KYB2</accession>